<evidence type="ECO:0000256" key="1">
    <source>
        <dbReference type="SAM" id="SignalP"/>
    </source>
</evidence>
<dbReference type="Proteomes" id="UP000824120">
    <property type="component" value="Chromosome 6"/>
</dbReference>
<evidence type="ECO:0000313" key="3">
    <source>
        <dbReference type="Proteomes" id="UP000824120"/>
    </source>
</evidence>
<comment type="caution">
    <text evidence="2">The sequence shown here is derived from an EMBL/GenBank/DDBJ whole genome shotgun (WGS) entry which is preliminary data.</text>
</comment>
<sequence length="170" mass="18518">MKPFIILFHILLVLSRIETNEAARILDDTHLLLPSLQTRPPIKTSTPNPGTETSVNMASTVTERNFVGCNQVFAPPLLSTNAYHLHEPLLLSSLQTRTPVTTPSPNSGTGNSVNMANEVTERNFVGRKEVFAPPPPPSTNTYHIHEPLLLPSLQTRAPVMTPSPNPGTGK</sequence>
<feature type="chain" id="PRO_5039898845" evidence="1">
    <location>
        <begin position="23"/>
        <end position="170"/>
    </location>
</feature>
<keyword evidence="3" id="KW-1185">Reference proteome</keyword>
<name>A0A9J5YSD8_SOLCO</name>
<dbReference type="PANTHER" id="PTHR33592:SF3">
    <property type="entry name" value="TRANSMEMBRANE PROTEIN"/>
    <property type="match status" value="1"/>
</dbReference>
<accession>A0A9J5YSD8</accession>
<dbReference type="PANTHER" id="PTHR33592">
    <property type="entry name" value="TRANSMEMBRANE PROTEIN"/>
    <property type="match status" value="1"/>
</dbReference>
<dbReference type="EMBL" id="JACXVP010000006">
    <property type="protein sequence ID" value="KAG5603306.1"/>
    <property type="molecule type" value="Genomic_DNA"/>
</dbReference>
<keyword evidence="1" id="KW-0732">Signal</keyword>
<reference evidence="2 3" key="1">
    <citation type="submission" date="2020-09" db="EMBL/GenBank/DDBJ databases">
        <title>De no assembly of potato wild relative species, Solanum commersonii.</title>
        <authorList>
            <person name="Cho K."/>
        </authorList>
    </citation>
    <scope>NUCLEOTIDE SEQUENCE [LARGE SCALE GENOMIC DNA]</scope>
    <source>
        <strain evidence="2">LZ3.2</strain>
        <tissue evidence="2">Leaf</tissue>
    </source>
</reference>
<dbReference type="OrthoDB" id="1275279at2759"/>
<evidence type="ECO:0000313" key="2">
    <source>
        <dbReference type="EMBL" id="KAG5603306.1"/>
    </source>
</evidence>
<dbReference type="AlphaFoldDB" id="A0A9J5YSD8"/>
<organism evidence="2 3">
    <name type="scientific">Solanum commersonii</name>
    <name type="common">Commerson's wild potato</name>
    <name type="synonym">Commerson's nightshade</name>
    <dbReference type="NCBI Taxonomy" id="4109"/>
    <lineage>
        <taxon>Eukaryota</taxon>
        <taxon>Viridiplantae</taxon>
        <taxon>Streptophyta</taxon>
        <taxon>Embryophyta</taxon>
        <taxon>Tracheophyta</taxon>
        <taxon>Spermatophyta</taxon>
        <taxon>Magnoliopsida</taxon>
        <taxon>eudicotyledons</taxon>
        <taxon>Gunneridae</taxon>
        <taxon>Pentapetalae</taxon>
        <taxon>asterids</taxon>
        <taxon>lamiids</taxon>
        <taxon>Solanales</taxon>
        <taxon>Solanaceae</taxon>
        <taxon>Solanoideae</taxon>
        <taxon>Solaneae</taxon>
        <taxon>Solanum</taxon>
    </lineage>
</organism>
<proteinExistence type="predicted"/>
<feature type="signal peptide" evidence="1">
    <location>
        <begin position="1"/>
        <end position="22"/>
    </location>
</feature>
<protein>
    <submittedName>
        <fullName evidence="2">Uncharacterized protein</fullName>
    </submittedName>
</protein>
<gene>
    <name evidence="2" type="ORF">H5410_034676</name>
</gene>